<dbReference type="GO" id="GO:0005730">
    <property type="term" value="C:nucleolus"/>
    <property type="evidence" value="ECO:0007669"/>
    <property type="project" value="TreeGrafter"/>
</dbReference>
<dbReference type="InterPro" id="IPR050800">
    <property type="entry name" value="ARTD/PARP"/>
</dbReference>
<feature type="domain" description="PARP alpha-helical" evidence="6">
    <location>
        <begin position="1"/>
        <end position="42"/>
    </location>
</feature>
<evidence type="ECO:0000256" key="1">
    <source>
        <dbReference type="ARBA" id="ARBA00012020"/>
    </source>
</evidence>
<evidence type="ECO:0000256" key="5">
    <source>
        <dbReference type="ARBA" id="ARBA00033987"/>
    </source>
</evidence>
<dbReference type="PANTHER" id="PTHR10459">
    <property type="entry name" value="DNA LIGASE"/>
    <property type="match status" value="1"/>
</dbReference>
<dbReference type="PROSITE" id="PS51060">
    <property type="entry name" value="PARP_ALPHA_HD"/>
    <property type="match status" value="1"/>
</dbReference>
<comment type="caution">
    <text evidence="7">The sequence shown here is derived from an EMBL/GenBank/DDBJ whole genome shotgun (WGS) entry which is preliminary data.</text>
</comment>
<dbReference type="GO" id="GO:0006302">
    <property type="term" value="P:double-strand break repair"/>
    <property type="evidence" value="ECO:0007669"/>
    <property type="project" value="TreeGrafter"/>
</dbReference>
<dbReference type="AlphaFoldDB" id="A0AAN9EQX8"/>
<dbReference type="GO" id="GO:0003950">
    <property type="term" value="F:NAD+ poly-ADP-ribosyltransferase activity"/>
    <property type="evidence" value="ECO:0007669"/>
    <property type="project" value="UniProtKB-EC"/>
</dbReference>
<keyword evidence="8" id="KW-1185">Reference proteome</keyword>
<keyword evidence="2" id="KW-0328">Glycosyltransferase</keyword>
<dbReference type="Proteomes" id="UP001372338">
    <property type="component" value="Unassembled WGS sequence"/>
</dbReference>
<name>A0AAN9EQX8_CROPI</name>
<comment type="catalytic activity">
    <reaction evidence="5">
        <text>NAD(+) + (ADP-D-ribosyl)n-acceptor = nicotinamide + (ADP-D-ribosyl)n+1-acceptor + H(+).</text>
        <dbReference type="EC" id="2.4.2.30"/>
    </reaction>
</comment>
<evidence type="ECO:0000259" key="6">
    <source>
        <dbReference type="PROSITE" id="PS51060"/>
    </source>
</evidence>
<dbReference type="Gene3D" id="1.20.142.10">
    <property type="entry name" value="Poly(ADP-ribose) polymerase, regulatory domain"/>
    <property type="match status" value="1"/>
</dbReference>
<dbReference type="EC" id="2.4.2.30" evidence="1"/>
<dbReference type="Pfam" id="PF02877">
    <property type="entry name" value="PARP_reg"/>
    <property type="match status" value="1"/>
</dbReference>
<evidence type="ECO:0000256" key="2">
    <source>
        <dbReference type="ARBA" id="ARBA00022676"/>
    </source>
</evidence>
<dbReference type="GO" id="GO:0070212">
    <property type="term" value="P:protein poly-ADP-ribosylation"/>
    <property type="evidence" value="ECO:0007669"/>
    <property type="project" value="TreeGrafter"/>
</dbReference>
<dbReference type="GO" id="GO:1990404">
    <property type="term" value="F:NAD+-protein mono-ADP-ribosyltransferase activity"/>
    <property type="evidence" value="ECO:0007669"/>
    <property type="project" value="TreeGrafter"/>
</dbReference>
<accession>A0AAN9EQX8</accession>
<sequence>MGGNMDGSNKGEFVIDTPQKLKHKLEMVEALGEIEVATKLLKDDEGMQDDPLYAHNQHLHCELVPVEFGVRSSLWIF</sequence>
<gene>
    <name evidence="7" type="ORF">RIF29_28175</name>
</gene>
<reference evidence="7 8" key="1">
    <citation type="submission" date="2024-01" db="EMBL/GenBank/DDBJ databases">
        <title>The genomes of 5 underutilized Papilionoideae crops provide insights into root nodulation and disease resistanc.</title>
        <authorList>
            <person name="Yuan L."/>
        </authorList>
    </citation>
    <scope>NUCLEOTIDE SEQUENCE [LARGE SCALE GENOMIC DNA]</scope>
    <source>
        <strain evidence="7">ZHUSHIDOU_FW_LH</strain>
        <tissue evidence="7">Leaf</tissue>
    </source>
</reference>
<proteinExistence type="predicted"/>
<evidence type="ECO:0000256" key="4">
    <source>
        <dbReference type="ARBA" id="ARBA00023027"/>
    </source>
</evidence>
<dbReference type="InterPro" id="IPR036616">
    <property type="entry name" value="Poly(ADP-ribose)pol_reg_dom_sf"/>
</dbReference>
<keyword evidence="4" id="KW-0520">NAD</keyword>
<organism evidence="7 8">
    <name type="scientific">Crotalaria pallida</name>
    <name type="common">Smooth rattlebox</name>
    <name type="synonym">Crotalaria striata</name>
    <dbReference type="NCBI Taxonomy" id="3830"/>
    <lineage>
        <taxon>Eukaryota</taxon>
        <taxon>Viridiplantae</taxon>
        <taxon>Streptophyta</taxon>
        <taxon>Embryophyta</taxon>
        <taxon>Tracheophyta</taxon>
        <taxon>Spermatophyta</taxon>
        <taxon>Magnoliopsida</taxon>
        <taxon>eudicotyledons</taxon>
        <taxon>Gunneridae</taxon>
        <taxon>Pentapetalae</taxon>
        <taxon>rosids</taxon>
        <taxon>fabids</taxon>
        <taxon>Fabales</taxon>
        <taxon>Fabaceae</taxon>
        <taxon>Papilionoideae</taxon>
        <taxon>50 kb inversion clade</taxon>
        <taxon>genistoids sensu lato</taxon>
        <taxon>core genistoids</taxon>
        <taxon>Crotalarieae</taxon>
        <taxon>Crotalaria</taxon>
    </lineage>
</organism>
<evidence type="ECO:0000256" key="3">
    <source>
        <dbReference type="ARBA" id="ARBA00022679"/>
    </source>
</evidence>
<evidence type="ECO:0000313" key="8">
    <source>
        <dbReference type="Proteomes" id="UP001372338"/>
    </source>
</evidence>
<keyword evidence="3" id="KW-0808">Transferase</keyword>
<protein>
    <recommendedName>
        <fullName evidence="1">NAD(+) ADP-ribosyltransferase</fullName>
        <ecNumber evidence="1">2.4.2.30</ecNumber>
    </recommendedName>
</protein>
<dbReference type="EMBL" id="JAYWIO010000005">
    <property type="protein sequence ID" value="KAK7261852.1"/>
    <property type="molecule type" value="Genomic_DNA"/>
</dbReference>
<dbReference type="InterPro" id="IPR004102">
    <property type="entry name" value="Poly(ADP-ribose)pol_reg_dom"/>
</dbReference>
<dbReference type="PANTHER" id="PTHR10459:SF60">
    <property type="entry name" value="POLY [ADP-RIBOSE] POLYMERASE 2"/>
    <property type="match status" value="1"/>
</dbReference>
<dbReference type="SUPFAM" id="SSF47587">
    <property type="entry name" value="Domain of poly(ADP-ribose) polymerase"/>
    <property type="match status" value="1"/>
</dbReference>
<evidence type="ECO:0000313" key="7">
    <source>
        <dbReference type="EMBL" id="KAK7261852.1"/>
    </source>
</evidence>